<dbReference type="SUPFAM" id="SSF82784">
    <property type="entry name" value="OsmC-like"/>
    <property type="match status" value="1"/>
</dbReference>
<keyword evidence="2" id="KW-1185">Reference proteome</keyword>
<proteinExistence type="predicted"/>
<evidence type="ECO:0000313" key="1">
    <source>
        <dbReference type="EMBL" id="CEG23788.1"/>
    </source>
</evidence>
<organism evidence="1 2">
    <name type="scientific">Planococcus massiliensis</name>
    <dbReference type="NCBI Taxonomy" id="1499687"/>
    <lineage>
        <taxon>Bacteria</taxon>
        <taxon>Bacillati</taxon>
        <taxon>Bacillota</taxon>
        <taxon>Bacilli</taxon>
        <taxon>Bacillales</taxon>
        <taxon>Caryophanaceae</taxon>
        <taxon>Planococcus</taxon>
    </lineage>
</organism>
<dbReference type="InterPro" id="IPR036102">
    <property type="entry name" value="OsmC/Ohrsf"/>
</dbReference>
<dbReference type="Proteomes" id="UP000043699">
    <property type="component" value="Unassembled WGS sequence"/>
</dbReference>
<dbReference type="InterPro" id="IPR003718">
    <property type="entry name" value="OsmC/Ohr_fam"/>
</dbReference>
<evidence type="ECO:0000313" key="2">
    <source>
        <dbReference type="Proteomes" id="UP000043699"/>
    </source>
</evidence>
<dbReference type="OrthoDB" id="9804010at2"/>
<name>A0A098ENB6_9BACL</name>
<dbReference type="Pfam" id="PF02566">
    <property type="entry name" value="OsmC"/>
    <property type="match status" value="1"/>
</dbReference>
<dbReference type="EMBL" id="CCXS01000001">
    <property type="protein sequence ID" value="CEG23788.1"/>
    <property type="molecule type" value="Genomic_DNA"/>
</dbReference>
<dbReference type="Gene3D" id="3.30.300.20">
    <property type="match status" value="1"/>
</dbReference>
<dbReference type="PANTHER" id="PTHR34352">
    <property type="entry name" value="PROTEIN YHFA"/>
    <property type="match status" value="1"/>
</dbReference>
<dbReference type="PANTHER" id="PTHR34352:SF1">
    <property type="entry name" value="PROTEIN YHFA"/>
    <property type="match status" value="1"/>
</dbReference>
<dbReference type="InterPro" id="IPR015946">
    <property type="entry name" value="KH_dom-like_a/b"/>
</dbReference>
<gene>
    <name evidence="1" type="ORF">BN1080_02793</name>
</gene>
<reference evidence="1 2" key="1">
    <citation type="submission" date="2014-09" db="EMBL/GenBank/DDBJ databases">
        <authorList>
            <person name="Urmite Genomes Urmite Genomes"/>
        </authorList>
    </citation>
    <scope>NUCLEOTIDE SEQUENCE [LARGE SCALE GENOMIC DNA]</scope>
    <source>
        <strain evidence="1 2">ES2</strain>
    </source>
</reference>
<dbReference type="Gene3D" id="2.20.25.10">
    <property type="match status" value="1"/>
</dbReference>
<accession>A0A098ENB6</accession>
<sequence length="141" mass="15597">MKARLNWNGGMAFDGLTESGHRVLLDAGEESGGANSGPRPPEVLLHAAAVCTGMDIVLVLNKMRLKVDEFYMDIEGTRAEEHPKRFTEIAITYYLKGDLPEDKVIRAIKLSSETYCTVIHSLNAATSYHYAINDEPVKTLD</sequence>
<dbReference type="AlphaFoldDB" id="A0A098ENB6"/>
<protein>
    <recommendedName>
        <fullName evidence="3">OsmC-like protein</fullName>
    </recommendedName>
</protein>
<dbReference type="RefSeq" id="WP_052652747.1">
    <property type="nucleotide sequence ID" value="NZ_CCXS01000001.1"/>
</dbReference>
<evidence type="ECO:0008006" key="3">
    <source>
        <dbReference type="Google" id="ProtNLM"/>
    </source>
</evidence>